<evidence type="ECO:0000313" key="3">
    <source>
        <dbReference type="Proteomes" id="UP001222027"/>
    </source>
</evidence>
<keyword evidence="1" id="KW-0472">Membrane</keyword>
<dbReference type="EMBL" id="JAQQAF010000005">
    <property type="protein sequence ID" value="KAJ8484997.1"/>
    <property type="molecule type" value="Genomic_DNA"/>
</dbReference>
<evidence type="ECO:0000256" key="1">
    <source>
        <dbReference type="SAM" id="Phobius"/>
    </source>
</evidence>
<gene>
    <name evidence="2" type="ORF">OPV22_017482</name>
</gene>
<accession>A0AAV8QS72</accession>
<organism evidence="2 3">
    <name type="scientific">Ensete ventricosum</name>
    <name type="common">Abyssinian banana</name>
    <name type="synonym">Musa ensete</name>
    <dbReference type="NCBI Taxonomy" id="4639"/>
    <lineage>
        <taxon>Eukaryota</taxon>
        <taxon>Viridiplantae</taxon>
        <taxon>Streptophyta</taxon>
        <taxon>Embryophyta</taxon>
        <taxon>Tracheophyta</taxon>
        <taxon>Spermatophyta</taxon>
        <taxon>Magnoliopsida</taxon>
        <taxon>Liliopsida</taxon>
        <taxon>Zingiberales</taxon>
        <taxon>Musaceae</taxon>
        <taxon>Ensete</taxon>
    </lineage>
</organism>
<sequence length="82" mass="9392">MKGPTIRGRRTEGPECFVIQDVRLMCHLRVFSLEDCKPNRSGGGLHRISTHRRKGAERTQGSLFFLAPFCKVLITVLPYIYE</sequence>
<protein>
    <submittedName>
        <fullName evidence="2">Uncharacterized protein</fullName>
    </submittedName>
</protein>
<keyword evidence="3" id="KW-1185">Reference proteome</keyword>
<proteinExistence type="predicted"/>
<dbReference type="AlphaFoldDB" id="A0AAV8QS72"/>
<evidence type="ECO:0000313" key="2">
    <source>
        <dbReference type="EMBL" id="KAJ8484997.1"/>
    </source>
</evidence>
<keyword evidence="1" id="KW-1133">Transmembrane helix</keyword>
<reference evidence="2 3" key="1">
    <citation type="submission" date="2022-12" db="EMBL/GenBank/DDBJ databases">
        <title>Chromosome-scale assembly of the Ensete ventricosum genome.</title>
        <authorList>
            <person name="Dussert Y."/>
            <person name="Stocks J."/>
            <person name="Wendawek A."/>
            <person name="Woldeyes F."/>
            <person name="Nichols R.A."/>
            <person name="Borrell J.S."/>
        </authorList>
    </citation>
    <scope>NUCLEOTIDE SEQUENCE [LARGE SCALE GENOMIC DNA]</scope>
    <source>
        <strain evidence="3">cv. Maze</strain>
        <tissue evidence="2">Seeds</tissue>
    </source>
</reference>
<keyword evidence="1" id="KW-0812">Transmembrane</keyword>
<feature type="transmembrane region" description="Helical" evidence="1">
    <location>
        <begin position="62"/>
        <end position="81"/>
    </location>
</feature>
<name>A0AAV8QS72_ENSVE</name>
<dbReference type="Proteomes" id="UP001222027">
    <property type="component" value="Unassembled WGS sequence"/>
</dbReference>
<comment type="caution">
    <text evidence="2">The sequence shown here is derived from an EMBL/GenBank/DDBJ whole genome shotgun (WGS) entry which is preliminary data.</text>
</comment>